<feature type="region of interest" description="Disordered" evidence="1">
    <location>
        <begin position="34"/>
        <end position="282"/>
    </location>
</feature>
<dbReference type="AlphaFoldDB" id="A0A8H2XBN6"/>
<protein>
    <submittedName>
        <fullName evidence="2">Uncharacterized protein</fullName>
    </submittedName>
</protein>
<feature type="compositionally biased region" description="Acidic residues" evidence="1">
    <location>
        <begin position="155"/>
        <end position="164"/>
    </location>
</feature>
<feature type="compositionally biased region" description="Pro residues" evidence="1">
    <location>
        <begin position="185"/>
        <end position="197"/>
    </location>
</feature>
<evidence type="ECO:0000256" key="1">
    <source>
        <dbReference type="SAM" id="MobiDB-lite"/>
    </source>
</evidence>
<dbReference type="EMBL" id="CAJMWQ010000981">
    <property type="protein sequence ID" value="CAE6422557.1"/>
    <property type="molecule type" value="Genomic_DNA"/>
</dbReference>
<reference evidence="2" key="1">
    <citation type="submission" date="2021-01" db="EMBL/GenBank/DDBJ databases">
        <authorList>
            <person name="Kaushik A."/>
        </authorList>
    </citation>
    <scope>NUCLEOTIDE SEQUENCE</scope>
    <source>
        <strain evidence="2">AG1-1B</strain>
    </source>
</reference>
<sequence length="741" mass="81533">MAGRKKMAEKSGVNQIALTNYFLMSQPQVVNRVTGVKREDDEPDSNRLALKTKISSGSSSLSSVLDEDPPTPIRRSTRIRASATPVPAPAPPKHIRVFVPLTPPRMPPGRIKGPSPLRNHDKRRRASPPCYWTADDYCDPSDTDEVPSSQKDDAEPMIDDDLETLESIPVFHMSSPSTSFSSVEPPTPAVSTPPRPLSPNSKARHIIQDVRARASANVTLTSPSLKRSHSPLEDSDSDSLPDIFFGNRDRPQKRPASSDSPPKSVRRSARKPKRPNLSPTVVVPFKSKVKPASNPFAAVVREHAARAKREESLPRAPDGSRQTIFDVANAALLRDPDASFDDSEGGSQESNAALNQLVEGGFAAEAERVRRAGSAAHIETGWRIFVNEQPSDQMLAEFPHEVQGILSTPFAKKIWGWITAKVQMQDHDALAEILNTNLVQIAFSDPAERATLEKVIKWLVELVTLSPASSQIARYAQHQAVCLVEHLTDSDAYDRCAMHIARCALRAGPPGDGVRLARSILGELQTEPKYASTTEVERNSRVWLCAGLFKVLAPMANNIFPVVVVLCLLGLDPALEVGTRSEISEIVEQHWVTKAESPESQQYMSHPPLNRINSYAHTIHITPQTNYSDLLHIAQLLDIAMWDIWALVQSERNAGRSVKYQAGVPIDSTIADVIGHLTDIHGRILDARATDLEKTTTKAYLQTLQVRLGWDLMEAARSGQRKAMNIKEMLGKPKPRSVTGP</sequence>
<proteinExistence type="predicted"/>
<organism evidence="2 3">
    <name type="scientific">Rhizoctonia solani</name>
    <dbReference type="NCBI Taxonomy" id="456999"/>
    <lineage>
        <taxon>Eukaryota</taxon>
        <taxon>Fungi</taxon>
        <taxon>Dikarya</taxon>
        <taxon>Basidiomycota</taxon>
        <taxon>Agaricomycotina</taxon>
        <taxon>Agaricomycetes</taxon>
        <taxon>Cantharellales</taxon>
        <taxon>Ceratobasidiaceae</taxon>
        <taxon>Rhizoctonia</taxon>
    </lineage>
</organism>
<gene>
    <name evidence="2" type="ORF">RDB_LOCUS50370</name>
</gene>
<name>A0A8H2XBN6_9AGAM</name>
<feature type="compositionally biased region" description="Basic residues" evidence="1">
    <location>
        <begin position="264"/>
        <end position="274"/>
    </location>
</feature>
<feature type="compositionally biased region" description="Low complexity" evidence="1">
    <location>
        <begin position="174"/>
        <end position="184"/>
    </location>
</feature>
<dbReference type="Proteomes" id="UP000663826">
    <property type="component" value="Unassembled WGS sequence"/>
</dbReference>
<evidence type="ECO:0000313" key="3">
    <source>
        <dbReference type="Proteomes" id="UP000663826"/>
    </source>
</evidence>
<evidence type="ECO:0000313" key="2">
    <source>
        <dbReference type="EMBL" id="CAE6422557.1"/>
    </source>
</evidence>
<comment type="caution">
    <text evidence="2">The sequence shown here is derived from an EMBL/GenBank/DDBJ whole genome shotgun (WGS) entry which is preliminary data.</text>
</comment>
<feature type="compositionally biased region" description="Acidic residues" evidence="1">
    <location>
        <begin position="136"/>
        <end position="145"/>
    </location>
</feature>
<accession>A0A8H2XBN6</accession>
<feature type="compositionally biased region" description="Polar residues" evidence="1">
    <location>
        <begin position="216"/>
        <end position="225"/>
    </location>
</feature>